<comment type="caution">
    <text evidence="1">The sequence shown here is derived from an EMBL/GenBank/DDBJ whole genome shotgun (WGS) entry which is preliminary data.</text>
</comment>
<name>A0A5N6JZN2_MONLA</name>
<dbReference type="AlphaFoldDB" id="A0A5N6JZN2"/>
<reference evidence="1 2" key="1">
    <citation type="submission" date="2019-06" db="EMBL/GenBank/DDBJ databases">
        <title>Genome Sequence of the Brown Rot Fungal Pathogen Monilinia laxa.</title>
        <authorList>
            <person name="De Miccolis Angelini R.M."/>
            <person name="Landi L."/>
            <person name="Abate D."/>
            <person name="Pollastro S."/>
            <person name="Romanazzi G."/>
            <person name="Faretra F."/>
        </authorList>
    </citation>
    <scope>NUCLEOTIDE SEQUENCE [LARGE SCALE GENOMIC DNA]</scope>
    <source>
        <strain evidence="1 2">Mlax316</strain>
    </source>
</reference>
<sequence length="126" mass="14146">MNFQNFAPAEPNKNPSSDAYHQGFCDVLNLFAPVSNMIIGQEFVPVEVDSSIAPIERQAITLAQPSRPTASNVPSTRRFACNFAGCVKTFGRQGDCDRYMKKHGTTFDYPYPEPECSKQFDRLDKM</sequence>
<accession>A0A5N6JZN2</accession>
<organism evidence="1 2">
    <name type="scientific">Monilinia laxa</name>
    <name type="common">Brown rot fungus</name>
    <name type="synonym">Sclerotinia laxa</name>
    <dbReference type="NCBI Taxonomy" id="61186"/>
    <lineage>
        <taxon>Eukaryota</taxon>
        <taxon>Fungi</taxon>
        <taxon>Dikarya</taxon>
        <taxon>Ascomycota</taxon>
        <taxon>Pezizomycotina</taxon>
        <taxon>Leotiomycetes</taxon>
        <taxon>Helotiales</taxon>
        <taxon>Sclerotiniaceae</taxon>
        <taxon>Monilinia</taxon>
    </lineage>
</organism>
<evidence type="ECO:0000313" key="2">
    <source>
        <dbReference type="Proteomes" id="UP000326757"/>
    </source>
</evidence>
<protein>
    <recommendedName>
        <fullName evidence="3">C2H2-type domain-containing protein</fullName>
    </recommendedName>
</protein>
<evidence type="ECO:0000313" key="1">
    <source>
        <dbReference type="EMBL" id="KAB8294978.1"/>
    </source>
</evidence>
<gene>
    <name evidence="1" type="ORF">EYC80_006929</name>
</gene>
<keyword evidence="2" id="KW-1185">Reference proteome</keyword>
<proteinExistence type="predicted"/>
<dbReference type="Proteomes" id="UP000326757">
    <property type="component" value="Unassembled WGS sequence"/>
</dbReference>
<dbReference type="OrthoDB" id="3538117at2759"/>
<dbReference type="EMBL" id="VIGI01000010">
    <property type="protein sequence ID" value="KAB8294978.1"/>
    <property type="molecule type" value="Genomic_DNA"/>
</dbReference>
<evidence type="ECO:0008006" key="3">
    <source>
        <dbReference type="Google" id="ProtNLM"/>
    </source>
</evidence>